<dbReference type="EMBL" id="MLFT02000003">
    <property type="protein sequence ID" value="PHT51991.1"/>
    <property type="molecule type" value="Genomic_DNA"/>
</dbReference>
<evidence type="ECO:0008006" key="9">
    <source>
        <dbReference type="Google" id="ProtNLM"/>
    </source>
</evidence>
<evidence type="ECO:0000256" key="5">
    <source>
        <dbReference type="ARBA" id="ARBA00023242"/>
    </source>
</evidence>
<protein>
    <recommendedName>
        <fullName evidence="9">TF-B3 domain-containing protein</fullName>
    </recommendedName>
</protein>
<dbReference type="AlphaFoldDB" id="A0A2G2X3G2"/>
<name>A0A2G2X3G2_CAPBA</name>
<feature type="compositionally biased region" description="Basic residues" evidence="6">
    <location>
        <begin position="101"/>
        <end position="110"/>
    </location>
</feature>
<evidence type="ECO:0000313" key="8">
    <source>
        <dbReference type="Proteomes" id="UP000224567"/>
    </source>
</evidence>
<dbReference type="InterPro" id="IPR005508">
    <property type="entry name" value="At2g31720-like"/>
</dbReference>
<dbReference type="GO" id="GO:0005634">
    <property type="term" value="C:nucleus"/>
    <property type="evidence" value="ECO:0007669"/>
    <property type="project" value="UniProtKB-SubCell"/>
</dbReference>
<feature type="compositionally biased region" description="Basic residues" evidence="6">
    <location>
        <begin position="49"/>
        <end position="60"/>
    </location>
</feature>
<accession>A0A2G2X3G2</accession>
<gene>
    <name evidence="7" type="ORF">CQW23_06453</name>
</gene>
<evidence type="ECO:0000256" key="4">
    <source>
        <dbReference type="ARBA" id="ARBA00023163"/>
    </source>
</evidence>
<feature type="compositionally biased region" description="Basic and acidic residues" evidence="6">
    <location>
        <begin position="84"/>
        <end position="95"/>
    </location>
</feature>
<keyword evidence="5" id="KW-0539">Nucleus</keyword>
<comment type="caution">
    <text evidence="7">The sequence shown here is derived from an EMBL/GenBank/DDBJ whole genome shotgun (WGS) entry which is preliminary data.</text>
</comment>
<dbReference type="GO" id="GO:0003677">
    <property type="term" value="F:DNA binding"/>
    <property type="evidence" value="ECO:0007669"/>
    <property type="project" value="UniProtKB-KW"/>
</dbReference>
<evidence type="ECO:0000256" key="3">
    <source>
        <dbReference type="ARBA" id="ARBA00023125"/>
    </source>
</evidence>
<dbReference type="InterPro" id="IPR015300">
    <property type="entry name" value="DNA-bd_pseudobarrel_sf"/>
</dbReference>
<dbReference type="OrthoDB" id="668173at2759"/>
<comment type="subcellular location">
    <subcellularLocation>
        <location evidence="1">Nucleus</location>
    </subcellularLocation>
</comment>
<sequence>MVKTPEKKESVKAALSLLKLSRNLHVEDVQAASRAYESTDDEEDETTAKKTKSASSKRRIQYAESSEISRKSGKNRSGSSKMQRVLDDKDERGEILESASTKRRNSKTPRTKFTESSEISRKSGFGHGKNHSGTLEKHTFLDEEDEEEEKGSKKMRSVSLKRRILDGKKLPKPKFGYSMDGKKLSRYPQIEKILDIIGKCSDPFEKKLSKTDLDIDQDKISFHKDDFRSAILPLLKKDEIDNLAKGVKVKTYDEFGSCYEMRLNTYRNAFYKLCNGWEKLLNEYKLKENEDCYVAVWAFRHVETDKLCFALILKK</sequence>
<keyword evidence="2" id="KW-0805">Transcription regulation</keyword>
<evidence type="ECO:0000256" key="6">
    <source>
        <dbReference type="SAM" id="MobiDB-lite"/>
    </source>
</evidence>
<evidence type="ECO:0000256" key="1">
    <source>
        <dbReference type="ARBA" id="ARBA00004123"/>
    </source>
</evidence>
<dbReference type="PANTHER" id="PTHR31541:SF28">
    <property type="entry name" value="TF-B3 DOMAIN-CONTAINING PROTEIN"/>
    <property type="match status" value="1"/>
</dbReference>
<reference evidence="8" key="2">
    <citation type="journal article" date="2017" name="J. Anim. Genet.">
        <title>Multiple reference genome sequences of hot pepper reveal the massive evolution of plant disease resistance genes by retroduplication.</title>
        <authorList>
            <person name="Kim S."/>
            <person name="Park J."/>
            <person name="Yeom S.-I."/>
            <person name="Kim Y.-M."/>
            <person name="Seo E."/>
            <person name="Kim K.-T."/>
            <person name="Kim M.-S."/>
            <person name="Lee J.M."/>
            <person name="Cheong K."/>
            <person name="Shin H.-S."/>
            <person name="Kim S.-B."/>
            <person name="Han K."/>
            <person name="Lee J."/>
            <person name="Park M."/>
            <person name="Lee H.-A."/>
            <person name="Lee H.-Y."/>
            <person name="Lee Y."/>
            <person name="Oh S."/>
            <person name="Lee J.H."/>
            <person name="Choi E."/>
            <person name="Choi E."/>
            <person name="Lee S.E."/>
            <person name="Jeon J."/>
            <person name="Kim H."/>
            <person name="Choi G."/>
            <person name="Song H."/>
            <person name="Lee J."/>
            <person name="Lee S.-C."/>
            <person name="Kwon J.-K."/>
            <person name="Lee H.-Y."/>
            <person name="Koo N."/>
            <person name="Hong Y."/>
            <person name="Kim R.W."/>
            <person name="Kang W.-H."/>
            <person name="Huh J.H."/>
            <person name="Kang B.-C."/>
            <person name="Yang T.-J."/>
            <person name="Lee Y.-H."/>
            <person name="Bennetzen J.L."/>
            <person name="Choi D."/>
        </authorList>
    </citation>
    <scope>NUCLEOTIDE SEQUENCE [LARGE SCALE GENOMIC DNA]</scope>
    <source>
        <strain evidence="8">cv. PBC81</strain>
    </source>
</reference>
<feature type="region of interest" description="Disordered" evidence="6">
    <location>
        <begin position="33"/>
        <end position="158"/>
    </location>
</feature>
<reference evidence="7 8" key="1">
    <citation type="journal article" date="2017" name="Genome Biol.">
        <title>New reference genome sequences of hot pepper reveal the massive evolution of plant disease-resistance genes by retroduplication.</title>
        <authorList>
            <person name="Kim S."/>
            <person name="Park J."/>
            <person name="Yeom S.I."/>
            <person name="Kim Y.M."/>
            <person name="Seo E."/>
            <person name="Kim K.T."/>
            <person name="Kim M.S."/>
            <person name="Lee J.M."/>
            <person name="Cheong K."/>
            <person name="Shin H.S."/>
            <person name="Kim S.B."/>
            <person name="Han K."/>
            <person name="Lee J."/>
            <person name="Park M."/>
            <person name="Lee H.A."/>
            <person name="Lee H.Y."/>
            <person name="Lee Y."/>
            <person name="Oh S."/>
            <person name="Lee J.H."/>
            <person name="Choi E."/>
            <person name="Choi E."/>
            <person name="Lee S.E."/>
            <person name="Jeon J."/>
            <person name="Kim H."/>
            <person name="Choi G."/>
            <person name="Song H."/>
            <person name="Lee J."/>
            <person name="Lee S.C."/>
            <person name="Kwon J.K."/>
            <person name="Lee H.Y."/>
            <person name="Koo N."/>
            <person name="Hong Y."/>
            <person name="Kim R.W."/>
            <person name="Kang W.H."/>
            <person name="Huh J.H."/>
            <person name="Kang B.C."/>
            <person name="Yang T.J."/>
            <person name="Lee Y.H."/>
            <person name="Bennetzen J.L."/>
            <person name="Choi D."/>
        </authorList>
    </citation>
    <scope>NUCLEOTIDE SEQUENCE [LARGE SCALE GENOMIC DNA]</scope>
    <source>
        <strain evidence="8">cv. PBC81</strain>
    </source>
</reference>
<evidence type="ECO:0000313" key="7">
    <source>
        <dbReference type="EMBL" id="PHT51991.1"/>
    </source>
</evidence>
<keyword evidence="4" id="KW-0804">Transcription</keyword>
<evidence type="ECO:0000256" key="2">
    <source>
        <dbReference type="ARBA" id="ARBA00023015"/>
    </source>
</evidence>
<feature type="compositionally biased region" description="Basic and acidic residues" evidence="6">
    <location>
        <begin position="112"/>
        <end position="121"/>
    </location>
</feature>
<dbReference type="Proteomes" id="UP000224567">
    <property type="component" value="Unassembled WGS sequence"/>
</dbReference>
<keyword evidence="8" id="KW-1185">Reference proteome</keyword>
<organism evidence="7 8">
    <name type="scientific">Capsicum baccatum</name>
    <name type="common">Peruvian pepper</name>
    <dbReference type="NCBI Taxonomy" id="33114"/>
    <lineage>
        <taxon>Eukaryota</taxon>
        <taxon>Viridiplantae</taxon>
        <taxon>Streptophyta</taxon>
        <taxon>Embryophyta</taxon>
        <taxon>Tracheophyta</taxon>
        <taxon>Spermatophyta</taxon>
        <taxon>Magnoliopsida</taxon>
        <taxon>eudicotyledons</taxon>
        <taxon>Gunneridae</taxon>
        <taxon>Pentapetalae</taxon>
        <taxon>asterids</taxon>
        <taxon>lamiids</taxon>
        <taxon>Solanales</taxon>
        <taxon>Solanaceae</taxon>
        <taxon>Solanoideae</taxon>
        <taxon>Capsiceae</taxon>
        <taxon>Capsicum</taxon>
    </lineage>
</organism>
<proteinExistence type="predicted"/>
<dbReference type="Gene3D" id="2.40.330.10">
    <property type="entry name" value="DNA-binding pseudobarrel domain"/>
    <property type="match status" value="1"/>
</dbReference>
<keyword evidence="3" id="KW-0238">DNA-binding</keyword>
<dbReference type="PANTHER" id="PTHR31541">
    <property type="entry name" value="B3 DOMAIN PLANT PROTEIN-RELATED"/>
    <property type="match status" value="1"/>
</dbReference>
<dbReference type="SUPFAM" id="SSF101936">
    <property type="entry name" value="DNA-binding pseudobarrel domain"/>
    <property type="match status" value="1"/>
</dbReference>